<feature type="transmembrane region" description="Helical" evidence="2">
    <location>
        <begin position="246"/>
        <end position="273"/>
    </location>
</feature>
<dbReference type="SUPFAM" id="SSF48097">
    <property type="entry name" value="Regulator of G-protein signaling, RGS"/>
    <property type="match status" value="1"/>
</dbReference>
<dbReference type="PANTHER" id="PTHR39466:SF1">
    <property type="entry name" value="RGS DOMAIN-CONTAINING PROTEIN"/>
    <property type="match status" value="1"/>
</dbReference>
<dbReference type="InterPro" id="IPR036305">
    <property type="entry name" value="RGS_sf"/>
</dbReference>
<proteinExistence type="predicted"/>
<feature type="region of interest" description="Disordered" evidence="1">
    <location>
        <begin position="395"/>
        <end position="417"/>
    </location>
</feature>
<evidence type="ECO:0000256" key="1">
    <source>
        <dbReference type="SAM" id="MobiDB-lite"/>
    </source>
</evidence>
<keyword evidence="2" id="KW-0812">Transmembrane</keyword>
<dbReference type="HOGENOM" id="CLU_008678_1_0_1"/>
<evidence type="ECO:0008006" key="5">
    <source>
        <dbReference type="Google" id="ProtNLM"/>
    </source>
</evidence>
<feature type="transmembrane region" description="Helical" evidence="2">
    <location>
        <begin position="214"/>
        <end position="234"/>
    </location>
</feature>
<dbReference type="OrthoDB" id="3232309at2759"/>
<dbReference type="PANTHER" id="PTHR39466">
    <property type="entry name" value="RGS DOMAIN-CONTAINING PROTEIN"/>
    <property type="match status" value="1"/>
</dbReference>
<evidence type="ECO:0000313" key="3">
    <source>
        <dbReference type="EMBL" id="KDQ11542.1"/>
    </source>
</evidence>
<protein>
    <recommendedName>
        <fullName evidence="5">RGS domain-containing protein</fullName>
    </recommendedName>
</protein>
<evidence type="ECO:0000256" key="2">
    <source>
        <dbReference type="SAM" id="Phobius"/>
    </source>
</evidence>
<gene>
    <name evidence="3" type="ORF">BOTBODRAFT_57318</name>
</gene>
<feature type="transmembrane region" description="Helical" evidence="2">
    <location>
        <begin position="475"/>
        <end position="495"/>
    </location>
</feature>
<dbReference type="InterPro" id="IPR044926">
    <property type="entry name" value="RGS_subdomain_2"/>
</dbReference>
<reference evidence="4" key="1">
    <citation type="journal article" date="2014" name="Proc. Natl. Acad. Sci. U.S.A.">
        <title>Extensive sampling of basidiomycete genomes demonstrates inadequacy of the white-rot/brown-rot paradigm for wood decay fungi.</title>
        <authorList>
            <person name="Riley R."/>
            <person name="Salamov A.A."/>
            <person name="Brown D.W."/>
            <person name="Nagy L.G."/>
            <person name="Floudas D."/>
            <person name="Held B.W."/>
            <person name="Levasseur A."/>
            <person name="Lombard V."/>
            <person name="Morin E."/>
            <person name="Otillar R."/>
            <person name="Lindquist E.A."/>
            <person name="Sun H."/>
            <person name="LaButti K.M."/>
            <person name="Schmutz J."/>
            <person name="Jabbour D."/>
            <person name="Luo H."/>
            <person name="Baker S.E."/>
            <person name="Pisabarro A.G."/>
            <person name="Walton J.D."/>
            <person name="Blanchette R.A."/>
            <person name="Henrissat B."/>
            <person name="Martin F."/>
            <person name="Cullen D."/>
            <person name="Hibbett D.S."/>
            <person name="Grigoriev I.V."/>
        </authorList>
    </citation>
    <scope>NUCLEOTIDE SEQUENCE [LARGE SCALE GENOMIC DNA]</scope>
    <source>
        <strain evidence="4">FD-172 SS1</strain>
    </source>
</reference>
<name>A0A067MI16_BOTB1</name>
<dbReference type="EMBL" id="KL198057">
    <property type="protein sequence ID" value="KDQ11542.1"/>
    <property type="molecule type" value="Genomic_DNA"/>
</dbReference>
<evidence type="ECO:0000313" key="4">
    <source>
        <dbReference type="Proteomes" id="UP000027195"/>
    </source>
</evidence>
<dbReference type="Gene3D" id="1.10.167.10">
    <property type="entry name" value="Regulator of G-protein Signalling 4, domain 2"/>
    <property type="match status" value="1"/>
</dbReference>
<keyword evidence="2" id="KW-0472">Membrane</keyword>
<dbReference type="AlphaFoldDB" id="A0A067MI16"/>
<sequence length="499" mass="55736">MSSADSDHQFFARPPQFGYTLRALANLPHRLLNPPPVRPVGSFAVTPPFHVSLSDVLDGKHCAPLGLRDFEKYLVFVERSAQNLYFILWLRAYVAKYEEWKHGAHSNSHYSFDSAPSIADSSFQSSHQLAYFFSRAKYTFFSSESQLELNLPQDLIEPFTRPPPPFRVPSSVPSYAHPRPALLDPIKVEVESMLQNSLDHFVSSSIPNMGSQRYRFGVIVGTTMFFLAFIPYFLSIFDGRPRRTRIAGLVLMWFGIWAFLTCRNGICIGIFAFGDARQMLPWELARPEISPPCDTSTPSFPLAPVPTITHPRAVYDPRRFSHYSYASNYHEDEETRIGFDRSESAHCDPEKVSIASSDHGIIISEAFPAEFEGFAASLPTSSRIATDRPITANTIKSQSSRKGSSSDQANYDRFPSRAPPIPSAPPMLFDFEAVAKLPSTPSPVNPRAVPIFASLTPVYSPIIVRAHWEIMIRSFVYATIVSVSIGALLISIPPLQHGS</sequence>
<feature type="compositionally biased region" description="Low complexity" evidence="1">
    <location>
        <begin position="397"/>
        <end position="406"/>
    </location>
</feature>
<dbReference type="InParanoid" id="A0A067MI16"/>
<dbReference type="Proteomes" id="UP000027195">
    <property type="component" value="Unassembled WGS sequence"/>
</dbReference>
<accession>A0A067MI16</accession>
<keyword evidence="4" id="KW-1185">Reference proteome</keyword>
<dbReference type="STRING" id="930990.A0A067MI16"/>
<keyword evidence="2" id="KW-1133">Transmembrane helix</keyword>
<organism evidence="3 4">
    <name type="scientific">Botryobasidium botryosum (strain FD-172 SS1)</name>
    <dbReference type="NCBI Taxonomy" id="930990"/>
    <lineage>
        <taxon>Eukaryota</taxon>
        <taxon>Fungi</taxon>
        <taxon>Dikarya</taxon>
        <taxon>Basidiomycota</taxon>
        <taxon>Agaricomycotina</taxon>
        <taxon>Agaricomycetes</taxon>
        <taxon>Cantharellales</taxon>
        <taxon>Botryobasidiaceae</taxon>
        <taxon>Botryobasidium</taxon>
    </lineage>
</organism>